<keyword evidence="7" id="KW-0614">Plasmid</keyword>
<comment type="cofactor">
    <cofactor evidence="1">
        <name>[4Fe-4S] cluster</name>
        <dbReference type="ChEBI" id="CHEBI:49883"/>
    </cofactor>
</comment>
<evidence type="ECO:0000259" key="6">
    <source>
        <dbReference type="PROSITE" id="PS51918"/>
    </source>
</evidence>
<dbReference type="InterPro" id="IPR058240">
    <property type="entry name" value="rSAM_sf"/>
</dbReference>
<dbReference type="InterPro" id="IPR051198">
    <property type="entry name" value="BchE-like"/>
</dbReference>
<keyword evidence="5" id="KW-0411">Iron-sulfur</keyword>
<dbReference type="GO" id="GO:0003824">
    <property type="term" value="F:catalytic activity"/>
    <property type="evidence" value="ECO:0007669"/>
    <property type="project" value="InterPro"/>
</dbReference>
<dbReference type="EMBL" id="EF066650">
    <property type="protein sequence ID" value="ABN47043.1"/>
    <property type="molecule type" value="Genomic_DNA"/>
</dbReference>
<evidence type="ECO:0000256" key="1">
    <source>
        <dbReference type="ARBA" id="ARBA00001966"/>
    </source>
</evidence>
<dbReference type="SMART" id="SM00729">
    <property type="entry name" value="Elp3"/>
    <property type="match status" value="1"/>
</dbReference>
<evidence type="ECO:0000256" key="4">
    <source>
        <dbReference type="ARBA" id="ARBA00023004"/>
    </source>
</evidence>
<dbReference type="RefSeq" id="WP_012477234.1">
    <property type="nucleotide sequence ID" value="NC_010865.1"/>
</dbReference>
<evidence type="ECO:0000256" key="5">
    <source>
        <dbReference type="ARBA" id="ARBA00023014"/>
    </source>
</evidence>
<geneLocation type="plasmid" evidence="7 8">
    <name>pSmeSM11b</name>
</geneLocation>
<dbReference type="AlphaFoldDB" id="A4KVE2"/>
<reference evidence="7 8" key="1">
    <citation type="journal article" date="2007" name="FEMS Microbiol. Lett.">
        <title>Sequence analysis of the 181-kb accessory plasmid pSmeSM11b, isolated from a dominant Sinorhizobium meliloti strain identified during a long-term field release experiment.</title>
        <authorList>
            <person name="Stiens M."/>
            <person name="Schneiker S."/>
            <person name="Puhler A."/>
            <person name="Schluter A."/>
        </authorList>
    </citation>
    <scope>NUCLEOTIDE SEQUENCE [LARGE SCALE GENOMIC DNA]</scope>
    <source>
        <strain evidence="7 8">SM11</strain>
        <plasmid evidence="8">pSmeSM11b</plasmid>
    </source>
</reference>
<organism evidence="7 8">
    <name type="scientific">Sinorhizobium meliloti (strain SM11)</name>
    <dbReference type="NCBI Taxonomy" id="707241"/>
    <lineage>
        <taxon>Bacteria</taxon>
        <taxon>Pseudomonadati</taxon>
        <taxon>Pseudomonadota</taxon>
        <taxon>Alphaproteobacteria</taxon>
        <taxon>Hyphomicrobiales</taxon>
        <taxon>Rhizobiaceae</taxon>
        <taxon>Sinorhizobium/Ensifer group</taxon>
        <taxon>Sinorhizobium</taxon>
    </lineage>
</organism>
<dbReference type="SFLD" id="SFLDS00029">
    <property type="entry name" value="Radical_SAM"/>
    <property type="match status" value="1"/>
</dbReference>
<dbReference type="InterPro" id="IPR006638">
    <property type="entry name" value="Elp3/MiaA/NifB-like_rSAM"/>
</dbReference>
<evidence type="ECO:0000256" key="3">
    <source>
        <dbReference type="ARBA" id="ARBA00022723"/>
    </source>
</evidence>
<keyword evidence="4" id="KW-0408">Iron</keyword>
<keyword evidence="2" id="KW-0949">S-adenosyl-L-methionine</keyword>
<sequence>MWSGRVGLVNPPSAMIGGTYLAPPLGLVDLASHLTSRRLVDSLEFLDLALELNEGKLPFGESLPIVAAQRILAGDFDVCAISVQCFNFPLVEAIVAHVKRGEKPPRIVYGGHHVALLSEELKAECLADHVSSKTVEAELGVEGNALRPPEHWLAPSPERYAAVSKNPTGIIEIGRGCPFDCEYCSIPRVFGRRLSFKAARDISSEVQFWLSHDIRHLHLVDDTFTADRRHVEEVLDALGPFSGTVTWSAMTRADLVDRQLLTKLASAGCVSILYGIDAGNASTRRRMSKRASRYPELADLANWNVEAGISPSFYFIIDYVSDTIEDLYASLLEAASMSLVDPGSVRLNLTRVNPGTSLGETTEVLIPNFDAPYADTLKATVGIGCDEVWRRIRDKPALFSTYYCPPSAIPRPILNALARYGNLLIAEFPLTFLDLVQSKNLLDVFSDLANVPSLEMATADEIKAAFSSAVDRFSESGLEFLEFERWFLASDAKGILTRVDGSLTRDRMQAKSMGSLSSALLRKPRYYRHAAS</sequence>
<proteinExistence type="predicted"/>
<dbReference type="PROSITE" id="PS51918">
    <property type="entry name" value="RADICAL_SAM"/>
    <property type="match status" value="1"/>
</dbReference>
<dbReference type="SUPFAM" id="SSF102114">
    <property type="entry name" value="Radical SAM enzymes"/>
    <property type="match status" value="1"/>
</dbReference>
<dbReference type="CDD" id="cd01335">
    <property type="entry name" value="Radical_SAM"/>
    <property type="match status" value="1"/>
</dbReference>
<accession>A4KVE2</accession>
<evidence type="ECO:0000256" key="2">
    <source>
        <dbReference type="ARBA" id="ARBA00022691"/>
    </source>
</evidence>
<dbReference type="Gene3D" id="3.80.30.20">
    <property type="entry name" value="tm_1862 like domain"/>
    <property type="match status" value="1"/>
</dbReference>
<name>A4KVE2_SINMM</name>
<protein>
    <submittedName>
        <fullName evidence="7">Probable cobalamin B12-binding/radical SAM</fullName>
    </submittedName>
</protein>
<evidence type="ECO:0000313" key="7">
    <source>
        <dbReference type="EMBL" id="ABN47043.1"/>
    </source>
</evidence>
<dbReference type="GO" id="GO:0046872">
    <property type="term" value="F:metal ion binding"/>
    <property type="evidence" value="ECO:0007669"/>
    <property type="project" value="UniProtKB-KW"/>
</dbReference>
<dbReference type="Proteomes" id="UP000009045">
    <property type="component" value="Plasmid pSmeSM11b"/>
</dbReference>
<dbReference type="GO" id="GO:0051536">
    <property type="term" value="F:iron-sulfur cluster binding"/>
    <property type="evidence" value="ECO:0007669"/>
    <property type="project" value="UniProtKB-KW"/>
</dbReference>
<keyword evidence="3" id="KW-0479">Metal-binding</keyword>
<gene>
    <name evidence="7" type="primary">orf37</name>
</gene>
<evidence type="ECO:0000313" key="8">
    <source>
        <dbReference type="Proteomes" id="UP000009045"/>
    </source>
</evidence>
<feature type="domain" description="Radical SAM core" evidence="6">
    <location>
        <begin position="163"/>
        <end position="398"/>
    </location>
</feature>
<dbReference type="InterPro" id="IPR023404">
    <property type="entry name" value="rSAM_horseshoe"/>
</dbReference>
<dbReference type="InterPro" id="IPR007197">
    <property type="entry name" value="rSAM"/>
</dbReference>
<dbReference type="PANTHER" id="PTHR43409:SF7">
    <property type="entry name" value="BLL1977 PROTEIN"/>
    <property type="match status" value="1"/>
</dbReference>
<dbReference type="GO" id="GO:0005829">
    <property type="term" value="C:cytosol"/>
    <property type="evidence" value="ECO:0007669"/>
    <property type="project" value="TreeGrafter"/>
</dbReference>
<dbReference type="Pfam" id="PF04055">
    <property type="entry name" value="Radical_SAM"/>
    <property type="match status" value="1"/>
</dbReference>
<dbReference type="SFLD" id="SFLDG01082">
    <property type="entry name" value="B12-binding_domain_containing"/>
    <property type="match status" value="1"/>
</dbReference>
<dbReference type="PANTHER" id="PTHR43409">
    <property type="entry name" value="ANAEROBIC MAGNESIUM-PROTOPORPHYRIN IX MONOMETHYL ESTER CYCLASE-RELATED"/>
    <property type="match status" value="1"/>
</dbReference>
<reference evidence="8" key="2">
    <citation type="journal article" date="2011" name="J. Biotechnol.">
        <title>The complete genome sequence of the dominant Sinorhizobium meliloti field isolate SM11 extends the S. meliloti pan-genome.</title>
        <authorList>
            <person name="Schneiker-Bekel S."/>
            <person name="Wibberg D."/>
            <person name="Bekel T."/>
            <person name="Blom J."/>
            <person name="Linke B."/>
            <person name="Neuweger H."/>
            <person name="Stiens M."/>
            <person name="Vorholter F.J."/>
            <person name="Weidner S."/>
            <person name="Goesmann A."/>
            <person name="Puhler A."/>
            <person name="Schluter A."/>
        </authorList>
    </citation>
    <scope>NUCLEOTIDE SEQUENCE [LARGE SCALE GENOMIC DNA]</scope>
    <source>
        <strain evidence="8">SM11</strain>
        <plasmid evidence="8">pSmeSM11b</plasmid>
    </source>
</reference>